<organism evidence="3 4">
    <name type="scientific">Corynebacterium matruchotii</name>
    <dbReference type="NCBI Taxonomy" id="43768"/>
    <lineage>
        <taxon>Bacteria</taxon>
        <taxon>Bacillati</taxon>
        <taxon>Actinomycetota</taxon>
        <taxon>Actinomycetes</taxon>
        <taxon>Mycobacteriales</taxon>
        <taxon>Corynebacteriaceae</taxon>
        <taxon>Corynebacterium</taxon>
    </lineage>
</organism>
<sequence length="106" mass="11112">MIVTTTNNIDGQQVAQYLRVVSGEVIVGANFFKDIAAGFRNIVGGRSQAYEGELRTAREGALAEMVEAAQELGAQGVIGVKLDYQSIGVDGGMLMVAATGTAVTFR</sequence>
<dbReference type="PANTHER" id="PTHR34068">
    <property type="entry name" value="UPF0145 PROTEIN YBJQ"/>
    <property type="match status" value="1"/>
</dbReference>
<evidence type="ECO:0000256" key="2">
    <source>
        <dbReference type="HAMAP-Rule" id="MF_00338"/>
    </source>
</evidence>
<evidence type="ECO:0000313" key="3">
    <source>
        <dbReference type="EMBL" id="SPW24350.1"/>
    </source>
</evidence>
<dbReference type="AlphaFoldDB" id="A0A448THI3"/>
<gene>
    <name evidence="3" type="primary">ybjQ</name>
    <name evidence="3" type="ORF">NCTC10254_00728</name>
</gene>
<evidence type="ECO:0000256" key="1">
    <source>
        <dbReference type="ARBA" id="ARBA00010751"/>
    </source>
</evidence>
<name>A0A448THI3_9CORY</name>
<dbReference type="Proteomes" id="UP000249886">
    <property type="component" value="Unassembled WGS sequence"/>
</dbReference>
<comment type="similarity">
    <text evidence="1 2">Belongs to the UPF0145 family.</text>
</comment>
<evidence type="ECO:0000313" key="4">
    <source>
        <dbReference type="Proteomes" id="UP000249886"/>
    </source>
</evidence>
<dbReference type="InterPro" id="IPR002765">
    <property type="entry name" value="UPF0145_YbjQ-like"/>
</dbReference>
<dbReference type="InterPro" id="IPR035439">
    <property type="entry name" value="UPF0145_dom_sf"/>
</dbReference>
<dbReference type="SUPFAM" id="SSF117782">
    <property type="entry name" value="YbjQ-like"/>
    <property type="match status" value="1"/>
</dbReference>
<dbReference type="RefSeq" id="WP_005519219.1">
    <property type="nucleotide sequence ID" value="NZ_CAJPQJ010000007.1"/>
</dbReference>
<dbReference type="GeneID" id="84572860"/>
<accession>A0A448THI3</accession>
<proteinExistence type="inferred from homology"/>
<protein>
    <recommendedName>
        <fullName evidence="2">UPF0145 protein NCTC10254_00728</fullName>
    </recommendedName>
</protein>
<dbReference type="HAMAP" id="MF_00338">
    <property type="entry name" value="UPF0145"/>
    <property type="match status" value="1"/>
</dbReference>
<dbReference type="Gene3D" id="3.30.110.70">
    <property type="entry name" value="Hypothetical protein apc22750. Chain B"/>
    <property type="match status" value="1"/>
</dbReference>
<comment type="caution">
    <text evidence="3">The sequence shown here is derived from an EMBL/GenBank/DDBJ whole genome shotgun (WGS) entry which is preliminary data.</text>
</comment>
<dbReference type="EMBL" id="UARK01000001">
    <property type="protein sequence ID" value="SPW24350.1"/>
    <property type="molecule type" value="Genomic_DNA"/>
</dbReference>
<dbReference type="PANTHER" id="PTHR34068:SF1">
    <property type="entry name" value="UPF0145 PROTEIN YBJQ"/>
    <property type="match status" value="1"/>
</dbReference>
<reference evidence="3 4" key="1">
    <citation type="submission" date="2018-06" db="EMBL/GenBank/DDBJ databases">
        <authorList>
            <consortium name="Pathogen Informatics"/>
            <person name="Doyle S."/>
        </authorList>
    </citation>
    <scope>NUCLEOTIDE SEQUENCE [LARGE SCALE GENOMIC DNA]</scope>
    <source>
        <strain evidence="3 4">NCTC10254</strain>
    </source>
</reference>
<dbReference type="Pfam" id="PF01906">
    <property type="entry name" value="YbjQ_1"/>
    <property type="match status" value="1"/>
</dbReference>